<dbReference type="GeneID" id="26628139"/>
<dbReference type="Pfam" id="PF24220">
    <property type="entry name" value="DUF7439"/>
    <property type="match status" value="1"/>
</dbReference>
<proteinExistence type="predicted"/>
<dbReference type="EMBL" id="KT184391">
    <property type="protein sequence ID" value="AKY03711.1"/>
    <property type="molecule type" value="Genomic_DNA"/>
</dbReference>
<dbReference type="InterPro" id="IPR055862">
    <property type="entry name" value="DUF7439"/>
</dbReference>
<protein>
    <submittedName>
        <fullName evidence="1">Uncharacterized protein</fullName>
    </submittedName>
</protein>
<dbReference type="RefSeq" id="YP_009200969.1">
    <property type="nucleotide sequence ID" value="NC_028827.1"/>
</dbReference>
<accession>A0A0K1Y9E2</accession>
<evidence type="ECO:0000313" key="2">
    <source>
        <dbReference type="Proteomes" id="UP000201933"/>
    </source>
</evidence>
<dbReference type="Proteomes" id="UP000201933">
    <property type="component" value="Segment"/>
</dbReference>
<keyword evidence="2" id="KW-1185">Reference proteome</keyword>
<reference evidence="1 2" key="1">
    <citation type="submission" date="2015-06" db="EMBL/GenBank/DDBJ databases">
        <authorList>
            <person name="Johnson F."/>
            <person name="Tran D."/>
            <person name="Clark G.T."/>
            <person name="Lara A."/>
            <person name="Mehany M."/>
            <person name="Saenz O."/>
            <person name="Layton S.R."/>
            <person name="Bhuiyan S."/>
            <person name="Donegan-Quick R."/>
            <person name="Benjamin R.C."/>
            <person name="Hughes L.E."/>
            <person name="Bradley K.W."/>
            <person name="Asai D.J."/>
            <person name="Bowman C.A."/>
            <person name="Russell D.A."/>
            <person name="Pope W.H."/>
            <person name="Jacobs-Sera D."/>
            <person name="Hendrix R.W."/>
            <person name="Hatfull G.F."/>
        </authorList>
    </citation>
    <scope>NUCLEOTIDE SEQUENCE [LARGE SCALE GENOMIC DNA]</scope>
</reference>
<gene>
    <name evidence="1" type="ORF">SEA_LANNISTER_29</name>
</gene>
<dbReference type="KEGG" id="vg:26628139"/>
<name>A0A0K1Y9E2_9CAUD</name>
<sequence length="73" mass="8034">MAKHRKRKASVLVTILPSQWHRKARAVLALLSLIASVAAVLYADEPKVALAIQAFMAIGLLNRDRTPVSEDEL</sequence>
<organism evidence="1 2">
    <name type="scientific">Streptomyces phage Lannister</name>
    <dbReference type="NCBI Taxonomy" id="1674927"/>
    <lineage>
        <taxon>Viruses</taxon>
        <taxon>Duplodnaviria</taxon>
        <taxon>Heunggongvirae</taxon>
        <taxon>Uroviricota</taxon>
        <taxon>Caudoviricetes</taxon>
        <taxon>Arquatrovirinae</taxon>
        <taxon>Likavirus</taxon>
        <taxon>Likavirus lannister</taxon>
    </lineage>
</organism>
<evidence type="ECO:0000313" key="1">
    <source>
        <dbReference type="EMBL" id="AKY03711.1"/>
    </source>
</evidence>